<reference evidence="1 2" key="1">
    <citation type="submission" date="2018-05" db="EMBL/GenBank/DDBJ databases">
        <title>Isolation and characterization of genus Methanoculleus species and their viruses from deep sea marine sediment offshore southwestern Taiwan.</title>
        <authorList>
            <person name="Wei W.-H."/>
            <person name="Chen W.-C."/>
            <person name="Lai M.-C."/>
            <person name="Chen S.-C."/>
        </authorList>
    </citation>
    <scope>NUCLEOTIDE SEQUENCE [LARGE SCALE GENOMIC DNA]</scope>
    <source>
        <strain evidence="1 2">CWC-02</strain>
    </source>
</reference>
<accession>A0ABD4TAS3</accession>
<protein>
    <recommendedName>
        <fullName evidence="3">Carboxypeptidase regulatory-like domain-containing protein</fullName>
    </recommendedName>
</protein>
<organism evidence="1 2">
    <name type="scientific">Methanoculleus oceani</name>
    <dbReference type="NCBI Taxonomy" id="2184756"/>
    <lineage>
        <taxon>Archaea</taxon>
        <taxon>Methanobacteriati</taxon>
        <taxon>Methanobacteriota</taxon>
        <taxon>Stenosarchaea group</taxon>
        <taxon>Methanomicrobia</taxon>
        <taxon>Methanomicrobiales</taxon>
        <taxon>Methanomicrobiaceae</taxon>
        <taxon>Methanoculleus</taxon>
    </lineage>
</organism>
<gene>
    <name evidence="1" type="ORF">DIC75_04900</name>
</gene>
<name>A0ABD4TAS3_9EURY</name>
<evidence type="ECO:0000313" key="2">
    <source>
        <dbReference type="Proteomes" id="UP001523230"/>
    </source>
</evidence>
<dbReference type="Proteomes" id="UP001523230">
    <property type="component" value="Unassembled WGS sequence"/>
</dbReference>
<evidence type="ECO:0000313" key="1">
    <source>
        <dbReference type="EMBL" id="MCM2465656.1"/>
    </source>
</evidence>
<dbReference type="InterPro" id="IPR013783">
    <property type="entry name" value="Ig-like_fold"/>
</dbReference>
<proteinExistence type="predicted"/>
<dbReference type="RefSeq" id="WP_250986879.1">
    <property type="nucleotide sequence ID" value="NZ_QFDM01000001.1"/>
</dbReference>
<evidence type="ECO:0008006" key="3">
    <source>
        <dbReference type="Google" id="ProtNLM"/>
    </source>
</evidence>
<dbReference type="EMBL" id="QFDM01000001">
    <property type="protein sequence ID" value="MCM2465656.1"/>
    <property type="molecule type" value="Genomic_DNA"/>
</dbReference>
<keyword evidence="2" id="KW-1185">Reference proteome</keyword>
<comment type="caution">
    <text evidence="1">The sequence shown here is derived from an EMBL/GenBank/DDBJ whole genome shotgun (WGS) entry which is preliminary data.</text>
</comment>
<dbReference type="AlphaFoldDB" id="A0ABD4TAS3"/>
<sequence>MEVSYVVVLVCLCAVLGAGAGVAGCTELGGVTEGEAVHVTAMLEVTVIDSAGKPVAGVPVSFHSVKTTGTSVKEGSEFSFSRSTESNGKTTFTVGYNLHPPGIGYPPAPDVVMMSVTIPPEISEGAMITYDEAKSRAGGTGTAAITKQVTLQIPYAVK</sequence>
<dbReference type="Gene3D" id="2.60.40.10">
    <property type="entry name" value="Immunoglobulins"/>
    <property type="match status" value="1"/>
</dbReference>